<sequence>MFTYCLVTFLRSLLGLNFVEDGTCTLNATFVRPIASLVPQQSQAGNAEGPRKAGPARAGGEMQMMVDWHGDYDLWKNSDGAFAPASIPQDAFPDPTSPAEAEESAGSPPSTTAGVDEMMRLDRGIIPTPRYKLPYDPFHLDFQDLEDTRDRLYPVQAPPRTAQRSSPRRRRFGRCSLSEDCL</sequence>
<feature type="signal peptide" evidence="2">
    <location>
        <begin position="1"/>
        <end position="21"/>
    </location>
</feature>
<evidence type="ECO:0000256" key="1">
    <source>
        <dbReference type="SAM" id="MobiDB-lite"/>
    </source>
</evidence>
<reference evidence="3 4" key="1">
    <citation type="submission" date="2014-04" db="EMBL/GenBank/DDBJ databases">
        <title>Evolutionary Origins and Diversification of the Mycorrhizal Mutualists.</title>
        <authorList>
            <consortium name="DOE Joint Genome Institute"/>
            <consortium name="Mycorrhizal Genomics Consortium"/>
            <person name="Kohler A."/>
            <person name="Kuo A."/>
            <person name="Nagy L.G."/>
            <person name="Floudas D."/>
            <person name="Copeland A."/>
            <person name="Barry K.W."/>
            <person name="Cichocki N."/>
            <person name="Veneault-Fourrey C."/>
            <person name="LaButti K."/>
            <person name="Lindquist E.A."/>
            <person name="Lipzen A."/>
            <person name="Lundell T."/>
            <person name="Morin E."/>
            <person name="Murat C."/>
            <person name="Riley R."/>
            <person name="Ohm R."/>
            <person name="Sun H."/>
            <person name="Tunlid A."/>
            <person name="Henrissat B."/>
            <person name="Grigoriev I.V."/>
            <person name="Hibbett D.S."/>
            <person name="Martin F."/>
        </authorList>
    </citation>
    <scope>NUCLEOTIDE SEQUENCE [LARGE SCALE GENOMIC DNA]</scope>
    <source>
        <strain evidence="3 4">MD-312</strain>
    </source>
</reference>
<organism evidence="3 4">
    <name type="scientific">Hydnomerulius pinastri MD-312</name>
    <dbReference type="NCBI Taxonomy" id="994086"/>
    <lineage>
        <taxon>Eukaryota</taxon>
        <taxon>Fungi</taxon>
        <taxon>Dikarya</taxon>
        <taxon>Basidiomycota</taxon>
        <taxon>Agaricomycotina</taxon>
        <taxon>Agaricomycetes</taxon>
        <taxon>Agaricomycetidae</taxon>
        <taxon>Boletales</taxon>
        <taxon>Boletales incertae sedis</taxon>
        <taxon>Leucogyrophana</taxon>
    </lineage>
</organism>
<evidence type="ECO:0000313" key="3">
    <source>
        <dbReference type="EMBL" id="KIJ64649.1"/>
    </source>
</evidence>
<feature type="chain" id="PRO_5002221646" evidence="2">
    <location>
        <begin position="22"/>
        <end position="182"/>
    </location>
</feature>
<dbReference type="HOGENOM" id="CLU_1482172_0_0_1"/>
<keyword evidence="2" id="KW-0732">Signal</keyword>
<dbReference type="Proteomes" id="UP000053820">
    <property type="component" value="Unassembled WGS sequence"/>
</dbReference>
<dbReference type="AlphaFoldDB" id="A0A0C9VGF3"/>
<gene>
    <name evidence="3" type="ORF">HYDPIDRAFT_28582</name>
</gene>
<accession>A0A0C9VGF3</accession>
<name>A0A0C9VGF3_9AGAM</name>
<proteinExistence type="predicted"/>
<dbReference type="EMBL" id="KN839846">
    <property type="protein sequence ID" value="KIJ64649.1"/>
    <property type="molecule type" value="Genomic_DNA"/>
</dbReference>
<evidence type="ECO:0000313" key="4">
    <source>
        <dbReference type="Proteomes" id="UP000053820"/>
    </source>
</evidence>
<keyword evidence="4" id="KW-1185">Reference proteome</keyword>
<dbReference type="OrthoDB" id="2675254at2759"/>
<feature type="region of interest" description="Disordered" evidence="1">
    <location>
        <begin position="85"/>
        <end position="115"/>
    </location>
</feature>
<evidence type="ECO:0000256" key="2">
    <source>
        <dbReference type="SAM" id="SignalP"/>
    </source>
</evidence>
<protein>
    <submittedName>
        <fullName evidence="3">Uncharacterized protein</fullName>
    </submittedName>
</protein>